<evidence type="ECO:0000313" key="4">
    <source>
        <dbReference type="Proteomes" id="UP000641152"/>
    </source>
</evidence>
<proteinExistence type="inferred from homology"/>
<dbReference type="PANTHER" id="PTHR30469">
    <property type="entry name" value="MULTIDRUG RESISTANCE PROTEIN MDTA"/>
    <property type="match status" value="1"/>
</dbReference>
<accession>A0ABR9DEL3</accession>
<organism evidence="3 4">
    <name type="scientific">Methylomonas fluvii</name>
    <dbReference type="NCBI Taxonomy" id="1854564"/>
    <lineage>
        <taxon>Bacteria</taxon>
        <taxon>Pseudomonadati</taxon>
        <taxon>Pseudomonadota</taxon>
        <taxon>Gammaproteobacteria</taxon>
        <taxon>Methylococcales</taxon>
        <taxon>Methylococcaceae</taxon>
        <taxon>Methylomonas</taxon>
    </lineage>
</organism>
<protein>
    <submittedName>
        <fullName evidence="3">Efflux RND transporter periplasmic adaptor subunit</fullName>
    </submittedName>
</protein>
<evidence type="ECO:0000259" key="2">
    <source>
        <dbReference type="Pfam" id="PF25967"/>
    </source>
</evidence>
<dbReference type="Gene3D" id="2.40.50.100">
    <property type="match status" value="1"/>
</dbReference>
<evidence type="ECO:0000256" key="1">
    <source>
        <dbReference type="ARBA" id="ARBA00009477"/>
    </source>
</evidence>
<sequence>MKWSAASLKIVLPVAVLLTTAAASWAVFALRPKTESQATVATIPEVSVMRVEPQTLRLNVVSQGVVTPREEIDLVSEVAGKVVQMHPALVAGGFFTAGELLLTIDPRDYDYAITAAQARVAEAKRVLIAEQAQVAQAHSEWQALGEGDASELALRKPQLAEAHAKLLAAQADLAKAQLNRSRCELHAPFAGRILTKQAGVGQFLASGAVVARIYASDKAEVRLPISSDQLGFLNLPLALPQRDASLWPKVTLTAELSGSQHQWLGQIVRSEAAVSEDSGQWYLVAQVNQPFQAIANRPPLVKGLFVHAEIEGAERAGVYRLPRNAISPTQTVKLVNIEQKLEIRPVEIVRSETNAVVIQAGLNPGDRVIVSELPIAIAGTTLKVLND</sequence>
<dbReference type="Gene3D" id="2.40.30.170">
    <property type="match status" value="1"/>
</dbReference>
<dbReference type="Gene3D" id="2.40.420.20">
    <property type="match status" value="1"/>
</dbReference>
<dbReference type="InterPro" id="IPR058627">
    <property type="entry name" value="MdtA-like_C"/>
</dbReference>
<keyword evidence="4" id="KW-1185">Reference proteome</keyword>
<dbReference type="EMBL" id="JACXST010000002">
    <property type="protein sequence ID" value="MBD9361542.1"/>
    <property type="molecule type" value="Genomic_DNA"/>
</dbReference>
<evidence type="ECO:0000313" key="3">
    <source>
        <dbReference type="EMBL" id="MBD9361542.1"/>
    </source>
</evidence>
<gene>
    <name evidence="3" type="ORF">EBB_13590</name>
</gene>
<dbReference type="SUPFAM" id="SSF111369">
    <property type="entry name" value="HlyD-like secretion proteins"/>
    <property type="match status" value="1"/>
</dbReference>
<dbReference type="InterPro" id="IPR006143">
    <property type="entry name" value="RND_pump_MFP"/>
</dbReference>
<dbReference type="NCBIfam" id="TIGR01730">
    <property type="entry name" value="RND_mfp"/>
    <property type="match status" value="1"/>
</dbReference>
<dbReference type="PANTHER" id="PTHR30469:SF12">
    <property type="entry name" value="MULTIDRUG RESISTANCE PROTEIN MDTA"/>
    <property type="match status" value="1"/>
</dbReference>
<dbReference type="RefSeq" id="WP_192394350.1">
    <property type="nucleotide sequence ID" value="NZ_CAJHIU010000002.1"/>
</dbReference>
<comment type="similarity">
    <text evidence="1">Belongs to the membrane fusion protein (MFP) (TC 8.A.1) family.</text>
</comment>
<dbReference type="Proteomes" id="UP000641152">
    <property type="component" value="Unassembled WGS sequence"/>
</dbReference>
<reference evidence="3 4" key="1">
    <citation type="submission" date="2020-09" db="EMBL/GenBank/DDBJ databases">
        <title>Methylomonas albis sp. nov. and Methylomonas fluvii sp. nov.: Two cold-adapted methanotrophs from the River Elbe and an amended description of Methylovulum psychrotolerans strain Eb1.</title>
        <authorList>
            <person name="Bussmann I.K."/>
            <person name="Klings K.-W."/>
            <person name="Warnstedt J."/>
            <person name="Hoppert M."/>
            <person name="Saborowski A."/>
            <person name="Horn F."/>
            <person name="Liebner S."/>
        </authorList>
    </citation>
    <scope>NUCLEOTIDE SEQUENCE [LARGE SCALE GENOMIC DNA]</scope>
    <source>
        <strain evidence="3 4">EbB</strain>
    </source>
</reference>
<dbReference type="Gene3D" id="1.10.287.470">
    <property type="entry name" value="Helix hairpin bin"/>
    <property type="match status" value="1"/>
</dbReference>
<name>A0ABR9DEL3_9GAMM</name>
<comment type="caution">
    <text evidence="3">The sequence shown here is derived from an EMBL/GenBank/DDBJ whole genome shotgun (WGS) entry which is preliminary data.</text>
</comment>
<dbReference type="Pfam" id="PF25967">
    <property type="entry name" value="RND-MFP_C"/>
    <property type="match status" value="1"/>
</dbReference>
<feature type="domain" description="Multidrug resistance protein MdtA-like C-terminal permuted SH3" evidence="2">
    <location>
        <begin position="331"/>
        <end position="373"/>
    </location>
</feature>